<evidence type="ECO:0000313" key="3">
    <source>
        <dbReference type="EMBL" id="CEF65740.1"/>
    </source>
</evidence>
<reference evidence="5" key="2">
    <citation type="submission" date="2020-12" db="UniProtKB">
        <authorList>
            <consortium name="WormBaseParasite"/>
        </authorList>
    </citation>
    <scope>IDENTIFICATION</scope>
</reference>
<evidence type="ECO:0000256" key="1">
    <source>
        <dbReference type="SAM" id="MobiDB-lite"/>
    </source>
</evidence>
<evidence type="ECO:0000313" key="4">
    <source>
        <dbReference type="Proteomes" id="UP000035682"/>
    </source>
</evidence>
<evidence type="ECO:0000256" key="2">
    <source>
        <dbReference type="SAM" id="SignalP"/>
    </source>
</evidence>
<keyword evidence="2" id="KW-0732">Signal</keyword>
<evidence type="ECO:0000313" key="6">
    <source>
        <dbReference type="WormBase" id="SRAE_2000041600"/>
    </source>
</evidence>
<dbReference type="WormBase" id="SRAE_2000041600">
    <property type="protein sequence ID" value="SRP11400"/>
    <property type="gene ID" value="WBGene00260610"/>
</dbReference>
<feature type="region of interest" description="Disordered" evidence="1">
    <location>
        <begin position="157"/>
        <end position="199"/>
    </location>
</feature>
<feature type="compositionally biased region" description="Low complexity" evidence="1">
    <location>
        <begin position="164"/>
        <end position="183"/>
    </location>
</feature>
<feature type="chain" id="PRO_5015030724" evidence="2">
    <location>
        <begin position="19"/>
        <end position="199"/>
    </location>
</feature>
<dbReference type="Proteomes" id="UP000035682">
    <property type="component" value="Unplaced"/>
</dbReference>
<gene>
    <name evidence="3 5 6" type="ORF">SRAE_2000041600</name>
</gene>
<dbReference type="AlphaFoldDB" id="A0A090LE37"/>
<sequence>MKLLHLFIEIILIKLLSPFWWGCCGGCSSCGGMAYQPTISYLNFPIYQRIPNQEIPDEPQNPLVILHRKTIIKEVPYDDESEEERPRYIYRARKIRPQYESEYEPERYIPEKPVEKIVYVQQPPPNYNIYTTPQPPMYIPQGGNINMGQSEIPYNSQQYQQNVPQTSYQQPQLQQSYQNSPQPIMQTGNQQQYRKKYSS</sequence>
<dbReference type="WBParaSite" id="SRAE_2000041600.1">
    <property type="protein sequence ID" value="SRAE_2000041600.1"/>
    <property type="gene ID" value="WBGene00260610"/>
</dbReference>
<keyword evidence="4" id="KW-1185">Reference proteome</keyword>
<reference evidence="3 4" key="1">
    <citation type="submission" date="2014-09" db="EMBL/GenBank/DDBJ databases">
        <authorList>
            <person name="Martin A.A."/>
        </authorList>
    </citation>
    <scope>NUCLEOTIDE SEQUENCE</scope>
    <source>
        <strain evidence="4">ED321</strain>
        <strain evidence="3">ED321 Heterogonic</strain>
    </source>
</reference>
<proteinExistence type="predicted"/>
<dbReference type="EMBL" id="LN609529">
    <property type="protein sequence ID" value="CEF65740.1"/>
    <property type="molecule type" value="Genomic_DNA"/>
</dbReference>
<dbReference type="GeneID" id="36378104"/>
<feature type="signal peptide" evidence="2">
    <location>
        <begin position="1"/>
        <end position="18"/>
    </location>
</feature>
<dbReference type="RefSeq" id="XP_024504940.1">
    <property type="nucleotide sequence ID" value="XM_024651243.1"/>
</dbReference>
<protein>
    <submittedName>
        <fullName evidence="3 5">Uncharacterized protein</fullName>
    </submittedName>
</protein>
<accession>A0A090LE37</accession>
<evidence type="ECO:0000313" key="5">
    <source>
        <dbReference type="WBParaSite" id="SRAE_2000041600.1"/>
    </source>
</evidence>
<dbReference type="CTD" id="36378104"/>
<organism evidence="3">
    <name type="scientific">Strongyloides ratti</name>
    <name type="common">Parasitic roundworm</name>
    <dbReference type="NCBI Taxonomy" id="34506"/>
    <lineage>
        <taxon>Eukaryota</taxon>
        <taxon>Metazoa</taxon>
        <taxon>Ecdysozoa</taxon>
        <taxon>Nematoda</taxon>
        <taxon>Chromadorea</taxon>
        <taxon>Rhabditida</taxon>
        <taxon>Tylenchina</taxon>
        <taxon>Panagrolaimomorpha</taxon>
        <taxon>Strongyloidoidea</taxon>
        <taxon>Strongyloididae</taxon>
        <taxon>Strongyloides</taxon>
    </lineage>
</organism>
<name>A0A090LE37_STRRB</name>